<evidence type="ECO:0000256" key="4">
    <source>
        <dbReference type="ARBA" id="ARBA00022729"/>
    </source>
</evidence>
<feature type="region of interest" description="Disordered" evidence="9">
    <location>
        <begin position="580"/>
        <end position="599"/>
    </location>
</feature>
<feature type="domain" description="LamG-like jellyroll fold" evidence="13">
    <location>
        <begin position="201"/>
        <end position="325"/>
    </location>
</feature>
<sequence length="599" mass="64622">MQRLFLSLLICLGFVLPATAQAWWQDDWHYRKQIAVDTTPQGAAINQALGRTALLVRLHTGNFTFDGVKEDGSDLRFVAADDKTVLNHQIESFDALMGMALIWVDVPNVEGGQRQDIWMYYGNQKAPATGNGQLTFDPNYTALYHFDGATGTPAKDTTAYGNTAQSATGAAIDGVVGRALQFSGQPLLLPASPSLQHNAGSAFTFSAWLRLDQANGEQLILARREGANSLLVGVNQGVPFVEIDGQRAVATQPLNPDQWQHVALTAEGAKVTLYINGREGATLAQAMPAFNSVMAIGADLHEGPFQPFVGAIDELRLSKVARPAPLLLADATSQGAESKLVAYGVDEEQSGFGFGSLGFLLNAVPVDAWVIIAVLVLMMFQSWIIMLRKNRTLSRVTAANEDFRVQFAKVGTRLEMFADDTQLAQRLQHSPLWRLYQVAVKEIRTRREQGADTSSVSAATIEAIRCSMDGVRTRENQQLSSKLSTLSNAIAGGPYIGLLGTVLGIMVVFLGTAMAGDVNINAIAPGMAAALLATAMGLFVAIPALFGYNRLITRNKEVSADMRVFVDEFITRLAEMHGEGQSSEAAHQRGHHANHSVPA</sequence>
<protein>
    <submittedName>
        <fullName evidence="14">DUF2341 domain-containing protein</fullName>
    </submittedName>
</protein>
<dbReference type="InterPro" id="IPR006558">
    <property type="entry name" value="LamG-like"/>
</dbReference>
<evidence type="ECO:0000256" key="5">
    <source>
        <dbReference type="ARBA" id="ARBA00022989"/>
    </source>
</evidence>
<dbReference type="InterPro" id="IPR050790">
    <property type="entry name" value="ExbB/TolQ_transport"/>
</dbReference>
<comment type="subcellular location">
    <subcellularLocation>
        <location evidence="1">Cell membrane</location>
        <topology evidence="1">Multi-pass membrane protein</topology>
    </subcellularLocation>
    <subcellularLocation>
        <location evidence="8">Membrane</location>
        <topology evidence="8">Multi-pass membrane protein</topology>
    </subcellularLocation>
</comment>
<keyword evidence="4 11" id="KW-0732">Signal</keyword>
<feature type="domain" description="Laminin G" evidence="12">
    <location>
        <begin position="201"/>
        <end position="320"/>
    </location>
</feature>
<gene>
    <name evidence="14" type="ORF">M5G18_00260</name>
</gene>
<keyword evidence="3 10" id="KW-0812">Transmembrane</keyword>
<feature type="transmembrane region" description="Helical" evidence="10">
    <location>
        <begin position="495"/>
        <end position="516"/>
    </location>
</feature>
<accession>A0ABT5PGJ0</accession>
<dbReference type="Pfam" id="PF01618">
    <property type="entry name" value="MotA_ExbB"/>
    <property type="match status" value="1"/>
</dbReference>
<dbReference type="InterPro" id="IPR013320">
    <property type="entry name" value="ConA-like_dom_sf"/>
</dbReference>
<evidence type="ECO:0000256" key="11">
    <source>
        <dbReference type="SAM" id="SignalP"/>
    </source>
</evidence>
<dbReference type="InterPro" id="IPR018765">
    <property type="entry name" value="DUF2341"/>
</dbReference>
<dbReference type="RefSeq" id="WP_273896712.1">
    <property type="nucleotide sequence ID" value="NZ_JAMDGS010000001.1"/>
</dbReference>
<evidence type="ECO:0000259" key="13">
    <source>
        <dbReference type="SMART" id="SM00560"/>
    </source>
</evidence>
<comment type="caution">
    <text evidence="14">The sequence shown here is derived from an EMBL/GenBank/DDBJ whole genome shotgun (WGS) entry which is preliminary data.</text>
</comment>
<dbReference type="InterPro" id="IPR002898">
    <property type="entry name" value="MotA_ExbB_proton_chnl"/>
</dbReference>
<dbReference type="EMBL" id="JAMDGS010000001">
    <property type="protein sequence ID" value="MDD1123010.1"/>
    <property type="molecule type" value="Genomic_DNA"/>
</dbReference>
<keyword evidence="8" id="KW-0653">Protein transport</keyword>
<evidence type="ECO:0000256" key="9">
    <source>
        <dbReference type="SAM" id="MobiDB-lite"/>
    </source>
</evidence>
<evidence type="ECO:0000313" key="14">
    <source>
        <dbReference type="EMBL" id="MDD1123010.1"/>
    </source>
</evidence>
<dbReference type="PANTHER" id="PTHR30625:SF3">
    <property type="entry name" value="TOL-PAL SYSTEM PROTEIN TOLQ"/>
    <property type="match status" value="1"/>
</dbReference>
<comment type="similarity">
    <text evidence="8">Belongs to the exbB/tolQ family.</text>
</comment>
<feature type="transmembrane region" description="Helical" evidence="10">
    <location>
        <begin position="368"/>
        <end position="387"/>
    </location>
</feature>
<dbReference type="Pfam" id="PF10102">
    <property type="entry name" value="DUF2341"/>
    <property type="match status" value="1"/>
</dbReference>
<dbReference type="Gene3D" id="2.60.120.200">
    <property type="match status" value="1"/>
</dbReference>
<dbReference type="Pfam" id="PF13385">
    <property type="entry name" value="Laminin_G_3"/>
    <property type="match status" value="1"/>
</dbReference>
<evidence type="ECO:0000259" key="12">
    <source>
        <dbReference type="SMART" id="SM00282"/>
    </source>
</evidence>
<keyword evidence="6 10" id="KW-0472">Membrane</keyword>
<keyword evidence="5 10" id="KW-1133">Transmembrane helix</keyword>
<evidence type="ECO:0000256" key="1">
    <source>
        <dbReference type="ARBA" id="ARBA00004651"/>
    </source>
</evidence>
<dbReference type="PANTHER" id="PTHR30625">
    <property type="entry name" value="PROTEIN TOLQ"/>
    <property type="match status" value="1"/>
</dbReference>
<dbReference type="SMART" id="SM00282">
    <property type="entry name" value="LamG"/>
    <property type="match status" value="1"/>
</dbReference>
<keyword evidence="2" id="KW-1003">Cell membrane</keyword>
<evidence type="ECO:0000256" key="10">
    <source>
        <dbReference type="SAM" id="Phobius"/>
    </source>
</evidence>
<feature type="chain" id="PRO_5046312170" evidence="11">
    <location>
        <begin position="23"/>
        <end position="599"/>
    </location>
</feature>
<organism evidence="14 15">
    <name type="scientific">Pseudomonas aphyarum</name>
    <dbReference type="NCBI Taxonomy" id="2942629"/>
    <lineage>
        <taxon>Bacteria</taxon>
        <taxon>Pseudomonadati</taxon>
        <taxon>Pseudomonadota</taxon>
        <taxon>Gammaproteobacteria</taxon>
        <taxon>Pseudomonadales</taxon>
        <taxon>Pseudomonadaceae</taxon>
        <taxon>Pseudomonas</taxon>
    </lineage>
</organism>
<dbReference type="SMART" id="SM00560">
    <property type="entry name" value="LamGL"/>
    <property type="match status" value="1"/>
</dbReference>
<keyword evidence="7" id="KW-1015">Disulfide bond</keyword>
<evidence type="ECO:0000256" key="3">
    <source>
        <dbReference type="ARBA" id="ARBA00022692"/>
    </source>
</evidence>
<name>A0ABT5PGJ0_9PSED</name>
<dbReference type="InterPro" id="IPR001791">
    <property type="entry name" value="Laminin_G"/>
</dbReference>
<feature type="compositionally biased region" description="Basic residues" evidence="9">
    <location>
        <begin position="588"/>
        <end position="599"/>
    </location>
</feature>
<evidence type="ECO:0000256" key="2">
    <source>
        <dbReference type="ARBA" id="ARBA00022475"/>
    </source>
</evidence>
<evidence type="ECO:0000313" key="15">
    <source>
        <dbReference type="Proteomes" id="UP001150531"/>
    </source>
</evidence>
<keyword evidence="8" id="KW-0813">Transport</keyword>
<keyword evidence="15" id="KW-1185">Reference proteome</keyword>
<dbReference type="Proteomes" id="UP001150531">
    <property type="component" value="Unassembled WGS sequence"/>
</dbReference>
<dbReference type="SUPFAM" id="SSF49899">
    <property type="entry name" value="Concanavalin A-like lectins/glucanases"/>
    <property type="match status" value="1"/>
</dbReference>
<evidence type="ECO:0000256" key="7">
    <source>
        <dbReference type="ARBA" id="ARBA00023157"/>
    </source>
</evidence>
<feature type="signal peptide" evidence="11">
    <location>
        <begin position="1"/>
        <end position="22"/>
    </location>
</feature>
<feature type="transmembrane region" description="Helical" evidence="10">
    <location>
        <begin position="522"/>
        <end position="546"/>
    </location>
</feature>
<reference evidence="14" key="1">
    <citation type="submission" date="2022-05" db="EMBL/GenBank/DDBJ databases">
        <title>Novel Pseudomonas spp. Isolated from a Rainbow Trout Aquaculture Facility.</title>
        <authorList>
            <person name="Testerman T."/>
            <person name="Graf J."/>
        </authorList>
    </citation>
    <scope>NUCLEOTIDE SEQUENCE</scope>
    <source>
        <strain evidence="14">ID386</strain>
    </source>
</reference>
<proteinExistence type="inferred from homology"/>
<evidence type="ECO:0000256" key="6">
    <source>
        <dbReference type="ARBA" id="ARBA00023136"/>
    </source>
</evidence>
<evidence type="ECO:0000256" key="8">
    <source>
        <dbReference type="RuleBase" id="RU004057"/>
    </source>
</evidence>